<evidence type="ECO:0000256" key="1">
    <source>
        <dbReference type="SAM" id="Phobius"/>
    </source>
</evidence>
<accession>A0A8T0EDA0</accession>
<organism evidence="2 3">
    <name type="scientific">Argiope bruennichi</name>
    <name type="common">Wasp spider</name>
    <name type="synonym">Aranea bruennichi</name>
    <dbReference type="NCBI Taxonomy" id="94029"/>
    <lineage>
        <taxon>Eukaryota</taxon>
        <taxon>Metazoa</taxon>
        <taxon>Ecdysozoa</taxon>
        <taxon>Arthropoda</taxon>
        <taxon>Chelicerata</taxon>
        <taxon>Arachnida</taxon>
        <taxon>Araneae</taxon>
        <taxon>Araneomorphae</taxon>
        <taxon>Entelegynae</taxon>
        <taxon>Araneoidea</taxon>
        <taxon>Araneidae</taxon>
        <taxon>Argiope</taxon>
    </lineage>
</organism>
<reference evidence="2" key="2">
    <citation type="submission" date="2020-06" db="EMBL/GenBank/DDBJ databases">
        <authorList>
            <person name="Sheffer M."/>
        </authorList>
    </citation>
    <scope>NUCLEOTIDE SEQUENCE</scope>
</reference>
<name>A0A8T0EDA0_ARGBR</name>
<dbReference type="AlphaFoldDB" id="A0A8T0EDA0"/>
<evidence type="ECO:0000313" key="3">
    <source>
        <dbReference type="Proteomes" id="UP000807504"/>
    </source>
</evidence>
<reference evidence="2" key="1">
    <citation type="journal article" date="2020" name="bioRxiv">
        <title>Chromosome-level reference genome of the European wasp spider Argiope bruennichi: a resource for studies on range expansion and evolutionary adaptation.</title>
        <authorList>
            <person name="Sheffer M.M."/>
            <person name="Hoppe A."/>
            <person name="Krehenwinkel H."/>
            <person name="Uhl G."/>
            <person name="Kuss A.W."/>
            <person name="Jensen L."/>
            <person name="Jensen C."/>
            <person name="Gillespie R.G."/>
            <person name="Hoff K.J."/>
            <person name="Prost S."/>
        </authorList>
    </citation>
    <scope>NUCLEOTIDE SEQUENCE</scope>
</reference>
<feature type="transmembrane region" description="Helical" evidence="1">
    <location>
        <begin position="54"/>
        <end position="76"/>
    </location>
</feature>
<comment type="caution">
    <text evidence="2">The sequence shown here is derived from an EMBL/GenBank/DDBJ whole genome shotgun (WGS) entry which is preliminary data.</text>
</comment>
<dbReference type="EMBL" id="JABXBU010002228">
    <property type="protein sequence ID" value="KAF8770841.1"/>
    <property type="molecule type" value="Genomic_DNA"/>
</dbReference>
<proteinExistence type="predicted"/>
<gene>
    <name evidence="2" type="ORF">HNY73_018325</name>
</gene>
<keyword evidence="1" id="KW-0472">Membrane</keyword>
<evidence type="ECO:0000313" key="2">
    <source>
        <dbReference type="EMBL" id="KAF8770841.1"/>
    </source>
</evidence>
<keyword evidence="1" id="KW-0812">Transmembrane</keyword>
<keyword evidence="3" id="KW-1185">Reference proteome</keyword>
<protein>
    <submittedName>
        <fullName evidence="2">Uncharacterized protein</fullName>
    </submittedName>
</protein>
<dbReference type="Proteomes" id="UP000807504">
    <property type="component" value="Unassembled WGS sequence"/>
</dbReference>
<dbReference type="OrthoDB" id="6416322at2759"/>
<sequence length="177" mass="19367">MAQDIAKGFGSKSFSHSDTMAPYIPQVDEPTSFTEGPPPAYPKGFSVRLQLFRLAARTFVLMVALIGSFVLLSAYIRSTSNTSCLCPEFSSRSDAEPLIAEPSTNFKLHIGEDLRKAKDKQHLNCLVEKNQQFLDAMPPSGKAKLQISGEQTIISCSSGKGKKRNRRSTPCECQCGC</sequence>
<dbReference type="OMA" id="HLNCLVE"/>
<keyword evidence="1" id="KW-1133">Transmembrane helix</keyword>